<protein>
    <submittedName>
        <fullName evidence="1">Uncharacterized protein</fullName>
    </submittedName>
</protein>
<dbReference type="AlphaFoldDB" id="A0AAW2FI47"/>
<name>A0AAW2FI47_9HYME</name>
<gene>
    <name evidence="1" type="ORF">PUN28_010794</name>
</gene>
<keyword evidence="2" id="KW-1185">Reference proteome</keyword>
<dbReference type="Proteomes" id="UP001430953">
    <property type="component" value="Unassembled WGS sequence"/>
</dbReference>
<proteinExistence type="predicted"/>
<evidence type="ECO:0000313" key="2">
    <source>
        <dbReference type="Proteomes" id="UP001430953"/>
    </source>
</evidence>
<sequence>MLTQYISYSMILENYLDAILLKFERHFIFRICRPLYCIKLDDLFVEAETLCSTDLLLLIFRRAVGNVDVVDIIQKNFRPSNVIFVDNRLSLQV</sequence>
<reference evidence="1 2" key="1">
    <citation type="submission" date="2023-03" db="EMBL/GenBank/DDBJ databases">
        <title>High recombination rates correlate with genetic variation in Cardiocondyla obscurior ants.</title>
        <authorList>
            <person name="Errbii M."/>
        </authorList>
    </citation>
    <scope>NUCLEOTIDE SEQUENCE [LARGE SCALE GENOMIC DNA]</scope>
    <source>
        <strain evidence="1">Alpha-2009</strain>
        <tissue evidence="1">Whole body</tissue>
    </source>
</reference>
<dbReference type="EMBL" id="JADYXP020000010">
    <property type="protein sequence ID" value="KAL0115513.1"/>
    <property type="molecule type" value="Genomic_DNA"/>
</dbReference>
<comment type="caution">
    <text evidence="1">The sequence shown here is derived from an EMBL/GenBank/DDBJ whole genome shotgun (WGS) entry which is preliminary data.</text>
</comment>
<organism evidence="1 2">
    <name type="scientific">Cardiocondyla obscurior</name>
    <dbReference type="NCBI Taxonomy" id="286306"/>
    <lineage>
        <taxon>Eukaryota</taxon>
        <taxon>Metazoa</taxon>
        <taxon>Ecdysozoa</taxon>
        <taxon>Arthropoda</taxon>
        <taxon>Hexapoda</taxon>
        <taxon>Insecta</taxon>
        <taxon>Pterygota</taxon>
        <taxon>Neoptera</taxon>
        <taxon>Endopterygota</taxon>
        <taxon>Hymenoptera</taxon>
        <taxon>Apocrita</taxon>
        <taxon>Aculeata</taxon>
        <taxon>Formicoidea</taxon>
        <taxon>Formicidae</taxon>
        <taxon>Myrmicinae</taxon>
        <taxon>Cardiocondyla</taxon>
    </lineage>
</organism>
<evidence type="ECO:0000313" key="1">
    <source>
        <dbReference type="EMBL" id="KAL0115513.1"/>
    </source>
</evidence>
<accession>A0AAW2FI47</accession>